<accession>A0AA38XHZ4</accession>
<protein>
    <recommendedName>
        <fullName evidence="1">HemN C-terminal domain-containing protein</fullName>
    </recommendedName>
</protein>
<dbReference type="InterPro" id="IPR058240">
    <property type="entry name" value="rSAM_sf"/>
</dbReference>
<organism evidence="2">
    <name type="scientific">Knufia peltigerae</name>
    <dbReference type="NCBI Taxonomy" id="1002370"/>
    <lineage>
        <taxon>Eukaryota</taxon>
        <taxon>Fungi</taxon>
        <taxon>Dikarya</taxon>
        <taxon>Ascomycota</taxon>
        <taxon>Pezizomycotina</taxon>
        <taxon>Eurotiomycetes</taxon>
        <taxon>Chaetothyriomycetidae</taxon>
        <taxon>Chaetothyriales</taxon>
        <taxon>Trichomeriaceae</taxon>
        <taxon>Knufia</taxon>
    </lineage>
</organism>
<dbReference type="Gene3D" id="1.10.10.920">
    <property type="match status" value="1"/>
</dbReference>
<reference evidence="2" key="1">
    <citation type="submission" date="2022-10" db="EMBL/GenBank/DDBJ databases">
        <title>Culturing micro-colonial fungi from biological soil crusts in the Mojave desert and describing Neophaeococcomyces mojavensis, and introducing the new genera and species Taxawa tesnikishii.</title>
        <authorList>
            <person name="Kurbessoian T."/>
            <person name="Stajich J.E."/>
        </authorList>
    </citation>
    <scope>NUCLEOTIDE SEQUENCE</scope>
    <source>
        <strain evidence="2">TK_35</strain>
    </source>
</reference>
<evidence type="ECO:0000313" key="2">
    <source>
        <dbReference type="EMBL" id="KAJ9613811.1"/>
    </source>
</evidence>
<dbReference type="AlphaFoldDB" id="A0AA38XHZ4"/>
<feature type="domain" description="HemN C-terminal" evidence="1">
    <location>
        <begin position="324"/>
        <end position="392"/>
    </location>
</feature>
<gene>
    <name evidence="2" type="ORF">H2204_014629</name>
</gene>
<proteinExistence type="predicted"/>
<dbReference type="EMBL" id="JAPDRN010000192">
    <property type="protein sequence ID" value="KAJ9613811.1"/>
    <property type="molecule type" value="Genomic_DNA"/>
</dbReference>
<comment type="caution">
    <text evidence="2">The sequence shown here is derived from an EMBL/GenBank/DDBJ whole genome shotgun (WGS) entry which is preliminary data.</text>
</comment>
<sequence length="407" mass="44065">MTVMSFHVDASENTALQAALLRQPRHVLFPPPDQFSAGFGESGWRAAVRASNEHLIPRGLTLGFQTGRMGRDVPAECYLDTLLAALRLQADALAEDREVVAMVLQLGLAEALPSTLLGQLLDSVPQHLRTVARPQVEVRLDAGSTVTPAQLRAVGCTRLNVIDRADAPGPAVLAQARDAGFTARYYQLRVPAAEDAGFIGRLQAVLADAPERVLLPAPCALPEHPSSERWLQAWRLLREAGYVGIGGDHHQRGDLPDPNGPGDGQRHCDLAGVPRRDRSDFIGIGLAACSQIGEVFYRTEDDLECWQARLQAGHVGVAAGLILSEGERLAAEVAQSIACDHALDAAAFEWRNDVPFDECFAETLPALAPLLARGWARWDGRVLRLAEEGRLLWRMMAACFRPAAAIA</sequence>
<dbReference type="SUPFAM" id="SSF102114">
    <property type="entry name" value="Radical SAM enzymes"/>
    <property type="match status" value="1"/>
</dbReference>
<dbReference type="Pfam" id="PF06969">
    <property type="entry name" value="HemN_C"/>
    <property type="match status" value="1"/>
</dbReference>
<evidence type="ECO:0000259" key="1">
    <source>
        <dbReference type="Pfam" id="PF06969"/>
    </source>
</evidence>
<name>A0AA38XHZ4_9EURO</name>
<dbReference type="InterPro" id="IPR010723">
    <property type="entry name" value="HemN_C"/>
</dbReference>